<name>A0A401IDM8_APHSA</name>
<reference evidence="3" key="1">
    <citation type="submission" date="2017-05" db="EMBL/GenBank/DDBJ databases">
        <title>Physiological properties and genetic analysis related to exopolysaccharide production of fresh-water unicellular cyanobacterium Aphanothece sacrum, Suizenji Nori, that has been cultured as a food source in Japan.</title>
        <authorList>
            <person name="Kanesaki Y."/>
            <person name="Yoshikawa S."/>
            <person name="Ohki K."/>
        </authorList>
    </citation>
    <scope>NUCLEOTIDE SEQUENCE [LARGE SCALE GENOMIC DNA]</scope>
    <source>
        <strain evidence="3">FPU1</strain>
    </source>
</reference>
<evidence type="ECO:0000259" key="1">
    <source>
        <dbReference type="Pfam" id="PF00931"/>
    </source>
</evidence>
<dbReference type="OrthoDB" id="568954at2"/>
<gene>
    <name evidence="2" type="ORF">AsFPU1_0717</name>
</gene>
<dbReference type="RefSeq" id="WP_124977907.1">
    <property type="nucleotide sequence ID" value="NZ_BDQK01000001.1"/>
</dbReference>
<dbReference type="Pfam" id="PF00931">
    <property type="entry name" value="NB-ARC"/>
    <property type="match status" value="1"/>
</dbReference>
<dbReference type="EMBL" id="BDQK01000001">
    <property type="protein sequence ID" value="GBF79324.1"/>
    <property type="molecule type" value="Genomic_DNA"/>
</dbReference>
<dbReference type="PRINTS" id="PR00364">
    <property type="entry name" value="DISEASERSIST"/>
</dbReference>
<protein>
    <submittedName>
        <fullName evidence="2">WD40 repeat-containing protein</fullName>
    </submittedName>
</protein>
<dbReference type="InterPro" id="IPR027417">
    <property type="entry name" value="P-loop_NTPase"/>
</dbReference>
<accession>A0A401IDM8</accession>
<proteinExistence type="predicted"/>
<sequence>MSKLRVKPEYVKKVELALQKSNFTSKTILADRLYISRATITKFFNSEGVGSEKFQDICRALWLDWQEISENENVEVEGEISHDWGTAPEIDDQTFYGRNEELNTLEKWIITDKFRLICLSGIVGMGKTALGVKFAQDNEDKFDVIIYRSLKSAPNLINLLEDILKGLNNHSLGLVLPSLEKGLARLIDSLRKYRCLLLLDDVEEIFCKEALAGKYKDGYEDYQKLWRRISEAPHNSCLLMINREKPSDFDYLENRQRQVNSLYLSGLKEKEIDSIFQEQGILGKENELTEIEQLYRGNPLFLKLVGARIKEVFGGNITDFLEYATRNFSDVNLLIEMQYERLSEVEKAIIQYLAKVENPVMFAQLRQEIKQPGLTDGVASLTKRALIERSEAGFIIQKLVKLYVDS</sequence>
<keyword evidence="3" id="KW-1185">Reference proteome</keyword>
<organism evidence="2 3">
    <name type="scientific">Aphanothece sacrum FPU1</name>
    <dbReference type="NCBI Taxonomy" id="1920663"/>
    <lineage>
        <taxon>Bacteria</taxon>
        <taxon>Bacillati</taxon>
        <taxon>Cyanobacteriota</taxon>
        <taxon>Cyanophyceae</taxon>
        <taxon>Oscillatoriophycideae</taxon>
        <taxon>Chroococcales</taxon>
        <taxon>Aphanothecaceae</taxon>
        <taxon>Aphanothece</taxon>
    </lineage>
</organism>
<evidence type="ECO:0000313" key="3">
    <source>
        <dbReference type="Proteomes" id="UP000287247"/>
    </source>
</evidence>
<dbReference type="SUPFAM" id="SSF52540">
    <property type="entry name" value="P-loop containing nucleoside triphosphate hydrolases"/>
    <property type="match status" value="1"/>
</dbReference>
<dbReference type="GO" id="GO:0043531">
    <property type="term" value="F:ADP binding"/>
    <property type="evidence" value="ECO:0007669"/>
    <property type="project" value="InterPro"/>
</dbReference>
<dbReference type="Proteomes" id="UP000287247">
    <property type="component" value="Unassembled WGS sequence"/>
</dbReference>
<feature type="domain" description="NB-ARC" evidence="1">
    <location>
        <begin position="100"/>
        <end position="204"/>
    </location>
</feature>
<evidence type="ECO:0000313" key="2">
    <source>
        <dbReference type="EMBL" id="GBF79324.1"/>
    </source>
</evidence>
<comment type="caution">
    <text evidence="2">The sequence shown here is derived from an EMBL/GenBank/DDBJ whole genome shotgun (WGS) entry which is preliminary data.</text>
</comment>
<dbReference type="Gene3D" id="3.40.50.300">
    <property type="entry name" value="P-loop containing nucleotide triphosphate hydrolases"/>
    <property type="match status" value="1"/>
</dbReference>
<dbReference type="InterPro" id="IPR002182">
    <property type="entry name" value="NB-ARC"/>
</dbReference>
<dbReference type="AlphaFoldDB" id="A0A401IDM8"/>